<dbReference type="GO" id="GO:0006337">
    <property type="term" value="P:nucleosome disassembly"/>
    <property type="evidence" value="ECO:0007669"/>
    <property type="project" value="InterPro"/>
</dbReference>
<evidence type="ECO:0000313" key="14">
    <source>
        <dbReference type="Proteomes" id="UP000310685"/>
    </source>
</evidence>
<comment type="subcellular location">
    <subcellularLocation>
        <location evidence="1">Nucleus</location>
    </subcellularLocation>
</comment>
<feature type="compositionally biased region" description="Basic and acidic residues" evidence="8">
    <location>
        <begin position="197"/>
        <end position="228"/>
    </location>
</feature>
<evidence type="ECO:0000313" key="9">
    <source>
        <dbReference type="EMBL" id="TIB82037.1"/>
    </source>
</evidence>
<dbReference type="Proteomes" id="UP000309601">
    <property type="component" value="Unassembled WGS sequence"/>
</dbReference>
<protein>
    <recommendedName>
        <fullName evidence="7">Anti-silencing function protein 1</fullName>
    </recommendedName>
</protein>
<evidence type="ECO:0000256" key="4">
    <source>
        <dbReference type="ARBA" id="ARBA00023163"/>
    </source>
</evidence>
<evidence type="ECO:0000256" key="5">
    <source>
        <dbReference type="ARBA" id="ARBA00023186"/>
    </source>
</evidence>
<keyword evidence="5" id="KW-0143">Chaperone</keyword>
<dbReference type="SUPFAM" id="SSF101546">
    <property type="entry name" value="ASF1-like"/>
    <property type="match status" value="1"/>
</dbReference>
<evidence type="ECO:0000256" key="2">
    <source>
        <dbReference type="ARBA" id="ARBA00006051"/>
    </source>
</evidence>
<evidence type="ECO:0000313" key="11">
    <source>
        <dbReference type="EMBL" id="TIC62343.1"/>
    </source>
</evidence>
<evidence type="ECO:0000256" key="3">
    <source>
        <dbReference type="ARBA" id="ARBA00023015"/>
    </source>
</evidence>
<feature type="region of interest" description="Disordered" evidence="8">
    <location>
        <begin position="196"/>
        <end position="228"/>
    </location>
</feature>
<dbReference type="GO" id="GO:0005634">
    <property type="term" value="C:nucleus"/>
    <property type="evidence" value="ECO:0007669"/>
    <property type="project" value="UniProtKB-SubCell"/>
</dbReference>
<organism evidence="10 12">
    <name type="scientific">Wallemia mellicola</name>
    <dbReference type="NCBI Taxonomy" id="1708541"/>
    <lineage>
        <taxon>Eukaryota</taxon>
        <taxon>Fungi</taxon>
        <taxon>Dikarya</taxon>
        <taxon>Basidiomycota</taxon>
        <taxon>Wallemiomycotina</taxon>
        <taxon>Wallemiomycetes</taxon>
        <taxon>Wallemiales</taxon>
        <taxon>Wallemiaceae</taxon>
        <taxon>Wallemia</taxon>
    </lineage>
</organism>
<evidence type="ECO:0000256" key="7">
    <source>
        <dbReference type="ARBA" id="ARBA00032776"/>
    </source>
</evidence>
<dbReference type="PANTHER" id="PTHR12040">
    <property type="entry name" value="ANTI-SILENCING PROTEIN 1"/>
    <property type="match status" value="1"/>
</dbReference>
<dbReference type="Gene3D" id="2.60.40.1490">
    <property type="entry name" value="Histone chaperone ASF1-like"/>
    <property type="match status" value="1"/>
</dbReference>
<dbReference type="EMBL" id="SPRH01000003">
    <property type="protein sequence ID" value="TIC04503.1"/>
    <property type="molecule type" value="Genomic_DNA"/>
</dbReference>
<comment type="caution">
    <text evidence="10">The sequence shown here is derived from an EMBL/GenBank/DDBJ whole genome shotgun (WGS) entry which is preliminary data.</text>
</comment>
<dbReference type="GO" id="GO:0042393">
    <property type="term" value="F:histone binding"/>
    <property type="evidence" value="ECO:0007669"/>
    <property type="project" value="InterPro"/>
</dbReference>
<dbReference type="GO" id="GO:0006335">
    <property type="term" value="P:DNA replication-dependent chromatin assembly"/>
    <property type="evidence" value="ECO:0007669"/>
    <property type="project" value="TreeGrafter"/>
</dbReference>
<dbReference type="InterPro" id="IPR006818">
    <property type="entry name" value="ASF1-like"/>
</dbReference>
<evidence type="ECO:0000313" key="12">
    <source>
        <dbReference type="Proteomes" id="UP000307169"/>
    </source>
</evidence>
<comment type="similarity">
    <text evidence="2">Belongs to the ASF1 family.</text>
</comment>
<dbReference type="GO" id="GO:0000785">
    <property type="term" value="C:chromatin"/>
    <property type="evidence" value="ECO:0007669"/>
    <property type="project" value="TreeGrafter"/>
</dbReference>
<evidence type="ECO:0000313" key="13">
    <source>
        <dbReference type="Proteomes" id="UP000309601"/>
    </source>
</evidence>
<dbReference type="PIRSF" id="PIRSF037759">
    <property type="entry name" value="Histone_Asf1"/>
    <property type="match status" value="1"/>
</dbReference>
<evidence type="ECO:0000313" key="10">
    <source>
        <dbReference type="EMBL" id="TIC04503.1"/>
    </source>
</evidence>
<keyword evidence="6" id="KW-0539">Nucleus</keyword>
<dbReference type="AlphaFoldDB" id="A0A4V6TRR5"/>
<accession>A0A4V6TRR5</accession>
<dbReference type="EMBL" id="SPRC01000003">
    <property type="protein sequence ID" value="TIB82037.1"/>
    <property type="molecule type" value="Genomic_DNA"/>
</dbReference>
<evidence type="ECO:0000256" key="6">
    <source>
        <dbReference type="ARBA" id="ARBA00023242"/>
    </source>
</evidence>
<keyword evidence="4" id="KW-0804">Transcription</keyword>
<gene>
    <name evidence="11" type="ORF">E3Q02_03544</name>
    <name evidence="10" type="ORF">E3Q17_00489</name>
    <name evidence="9" type="ORF">E3Q22_00500</name>
</gene>
<sequence>MSIISISRLLHTLRDVQVGNPIARWSDPFKFTVTFECISHLPEDLEWKLIYVGSSSSVNFDQELDSCLVGPVPVGVNSFTFEADPPSVDKIPKEEILGVTVLLLTASYRDQEFVRVGYYVHNEYDSDELRENPPENIAFDKLNRSILVEKPRVTRVAIDWYAAMKLGTETKGAVANGSQLPPVPAPATFEELNDVALQEKEEKKTEEKTSPKKEVNDGKENKSAEIQA</sequence>
<reference evidence="12 13" key="1">
    <citation type="submission" date="2019-03" db="EMBL/GenBank/DDBJ databases">
        <title>Sequencing 25 genomes of Wallemia mellicola.</title>
        <authorList>
            <person name="Gostincar C."/>
        </authorList>
    </citation>
    <scope>NUCLEOTIDE SEQUENCE [LARGE SCALE GENOMIC DNA]</scope>
    <source>
        <strain evidence="10 12">EXF-1262</strain>
        <strain evidence="11 13">EXF-1274</strain>
        <strain evidence="9 14">EXF-6152</strain>
    </source>
</reference>
<dbReference type="InterPro" id="IPR017282">
    <property type="entry name" value="Hist_deposition_Asf1"/>
</dbReference>
<name>A0A4V6TRR5_9BASI</name>
<evidence type="ECO:0000256" key="1">
    <source>
        <dbReference type="ARBA" id="ARBA00004123"/>
    </source>
</evidence>
<evidence type="ECO:0000256" key="8">
    <source>
        <dbReference type="SAM" id="MobiDB-lite"/>
    </source>
</evidence>
<dbReference type="InterPro" id="IPR036747">
    <property type="entry name" value="ASF1-like_sf"/>
</dbReference>
<dbReference type="GO" id="GO:0006334">
    <property type="term" value="P:nucleosome assembly"/>
    <property type="evidence" value="ECO:0007669"/>
    <property type="project" value="InterPro"/>
</dbReference>
<dbReference type="PANTHER" id="PTHR12040:SF0">
    <property type="entry name" value="HISTONE CHAPERONE ASF1"/>
    <property type="match status" value="1"/>
</dbReference>
<dbReference type="Proteomes" id="UP000310685">
    <property type="component" value="Unassembled WGS sequence"/>
</dbReference>
<dbReference type="EMBL" id="SPRW01000048">
    <property type="protein sequence ID" value="TIC62343.1"/>
    <property type="molecule type" value="Genomic_DNA"/>
</dbReference>
<proteinExistence type="inferred from homology"/>
<dbReference type="Proteomes" id="UP000307169">
    <property type="component" value="Unassembled WGS sequence"/>
</dbReference>
<keyword evidence="3" id="KW-0805">Transcription regulation</keyword>
<dbReference type="Pfam" id="PF04729">
    <property type="entry name" value="ASF1_hist_chap"/>
    <property type="match status" value="1"/>
</dbReference>